<organism evidence="1 2">
    <name type="scientific">Muribaculum gordoncarteri</name>
    <dbReference type="NCBI Taxonomy" id="2530390"/>
    <lineage>
        <taxon>Bacteria</taxon>
        <taxon>Pseudomonadati</taxon>
        <taxon>Bacteroidota</taxon>
        <taxon>Bacteroidia</taxon>
        <taxon>Bacteroidales</taxon>
        <taxon>Muribaculaceae</taxon>
        <taxon>Muribaculum</taxon>
    </lineage>
</organism>
<evidence type="ECO:0000313" key="2">
    <source>
        <dbReference type="Proteomes" id="UP000297031"/>
    </source>
</evidence>
<sequence>MLSALTSCNNDALDTPPSGKIVKVTAKASVDHGDDSRSALSEKNGSIAFAWSSDDRLLVTDESGTALGILDIDNAQSGTFSGTLTGLNEGRNDINIYHFGTSDALPASVADASSLLSLDISSQEGKLTSLRNTDMMFASTSANVTGSEATISFTVTRSTGFAHYKLNFTDGTTLSGNRVTVSGTNLYNRCTFNLDGSIADKTSGDITVENSDGDIYLTIIPERDMALTFTVTVDGNSYSGTLPSRTYNANRFFRKAQGEGVEVTMNAVKENDNTSSTEATLIGPEITLGDNKYRFTGGNLFFNTKTRQWGVFGSQTEYVTKRGWNEDTPEIIDLFGWGATGIDNARQPQYWDADKTLYPSIQETENQDINEIKATQYDWGTAYGRQLSVDVHDGTYVTPTKDEWNTILSTFFIHPGTVNGIKGLLILPCDNSDATKAKEILSTVGISQDDISSIKLGQTDALDYTKIVLDSNNQLTAMNSVFLPLAGYSSPSLNGEKNSGLTVYYWASSGSYRAAGSNKVANGYCVRIANENLGSSDFSISEWARNYGNCVRLLKKVN</sequence>
<dbReference type="KEGG" id="mgod:E7746_01000"/>
<reference evidence="1 2" key="1">
    <citation type="submission" date="2019-02" db="EMBL/GenBank/DDBJ databases">
        <title>Isolation and identification of novel species under the genus Muribaculum.</title>
        <authorList>
            <person name="Miyake S."/>
            <person name="Ding Y."/>
            <person name="Low A."/>
            <person name="Soh M."/>
            <person name="Seedorf H."/>
        </authorList>
    </citation>
    <scope>NUCLEOTIDE SEQUENCE [LARGE SCALE GENOMIC DNA]</scope>
    <source>
        <strain evidence="1 2">TLL-A4</strain>
    </source>
</reference>
<dbReference type="EMBL" id="CP039393">
    <property type="protein sequence ID" value="QCD34557.1"/>
    <property type="molecule type" value="Genomic_DNA"/>
</dbReference>
<name>A0A4V1D1A8_9BACT</name>
<dbReference type="RefSeq" id="WP_238337280.1">
    <property type="nucleotide sequence ID" value="NZ_CP039393.1"/>
</dbReference>
<evidence type="ECO:0008006" key="3">
    <source>
        <dbReference type="Google" id="ProtNLM"/>
    </source>
</evidence>
<accession>A0A4V1D1A8</accession>
<gene>
    <name evidence="1" type="ORF">E7746_01000</name>
</gene>
<keyword evidence="2" id="KW-1185">Reference proteome</keyword>
<dbReference type="AlphaFoldDB" id="A0A4V1D1A8"/>
<dbReference type="Proteomes" id="UP000297031">
    <property type="component" value="Chromosome"/>
</dbReference>
<proteinExistence type="predicted"/>
<evidence type="ECO:0000313" key="1">
    <source>
        <dbReference type="EMBL" id="QCD34557.1"/>
    </source>
</evidence>
<protein>
    <recommendedName>
        <fullName evidence="3">Fimbrillin family protein</fullName>
    </recommendedName>
</protein>